<gene>
    <name evidence="3" type="ORF">SAMN04244553_3626</name>
</gene>
<feature type="transmembrane region" description="Helical" evidence="2">
    <location>
        <begin position="226"/>
        <end position="245"/>
    </location>
</feature>
<feature type="transmembrane region" description="Helical" evidence="2">
    <location>
        <begin position="251"/>
        <end position="268"/>
    </location>
</feature>
<accession>A0A285LK12</accession>
<keyword evidence="2" id="KW-1133">Transmembrane helix</keyword>
<dbReference type="AlphaFoldDB" id="A0A285LK12"/>
<evidence type="ECO:0000313" key="3">
    <source>
        <dbReference type="EMBL" id="SNY84387.1"/>
    </source>
</evidence>
<sequence>MELQPALGGSRDWAAIAEGYLDSGDDVQAHMAAKEATNRQPDNAVAWHIRARASLRLDKRADALFEVNEAVRLGPHVAEFYATLGDVRCAETDWRRAREAYSRAKALDPANPFYAVGIANTYVDDLDTAISIYEDAVRENPSNLYFREGLAVAVAESITEQWSELADGGRAITSAAQLEHARRGLARLDSLDLSGPEFDEAREQVDEIRRLADRATRVQWYGSDHMGAYLLGTGVAITLFLIGIAAGNGGLGFLAVLLGAGIVVLYVRRHRMAGWQWMRRQVSESVRRTGLQDRSS</sequence>
<dbReference type="Gene3D" id="1.25.40.10">
    <property type="entry name" value="Tetratricopeptide repeat domain"/>
    <property type="match status" value="1"/>
</dbReference>
<dbReference type="EMBL" id="OBEG01000003">
    <property type="protein sequence ID" value="SNY84387.1"/>
    <property type="molecule type" value="Genomic_DNA"/>
</dbReference>
<keyword evidence="1" id="KW-0802">TPR repeat</keyword>
<protein>
    <submittedName>
        <fullName evidence="3">Uncharacterized protein</fullName>
    </submittedName>
</protein>
<keyword evidence="4" id="KW-1185">Reference proteome</keyword>
<name>A0A285LK12_9NOCA</name>
<dbReference type="OrthoDB" id="4570223at2"/>
<dbReference type="RefSeq" id="WP_097245857.1">
    <property type="nucleotide sequence ID" value="NZ_JAMTCV010000008.1"/>
</dbReference>
<evidence type="ECO:0000256" key="1">
    <source>
        <dbReference type="PROSITE-ProRule" id="PRU00339"/>
    </source>
</evidence>
<keyword evidence="2" id="KW-0472">Membrane</keyword>
<evidence type="ECO:0000313" key="4">
    <source>
        <dbReference type="Proteomes" id="UP000219565"/>
    </source>
</evidence>
<dbReference type="PROSITE" id="PS50005">
    <property type="entry name" value="TPR"/>
    <property type="match status" value="1"/>
</dbReference>
<organism evidence="3 4">
    <name type="scientific">Nocardia amikacinitolerans</name>
    <dbReference type="NCBI Taxonomy" id="756689"/>
    <lineage>
        <taxon>Bacteria</taxon>
        <taxon>Bacillati</taxon>
        <taxon>Actinomycetota</taxon>
        <taxon>Actinomycetes</taxon>
        <taxon>Mycobacteriales</taxon>
        <taxon>Nocardiaceae</taxon>
        <taxon>Nocardia</taxon>
    </lineage>
</organism>
<feature type="repeat" description="TPR" evidence="1">
    <location>
        <begin position="110"/>
        <end position="143"/>
    </location>
</feature>
<proteinExistence type="predicted"/>
<dbReference type="SUPFAM" id="SSF48452">
    <property type="entry name" value="TPR-like"/>
    <property type="match status" value="1"/>
</dbReference>
<evidence type="ECO:0000256" key="2">
    <source>
        <dbReference type="SAM" id="Phobius"/>
    </source>
</evidence>
<dbReference type="InterPro" id="IPR011990">
    <property type="entry name" value="TPR-like_helical_dom_sf"/>
</dbReference>
<dbReference type="InterPro" id="IPR019734">
    <property type="entry name" value="TPR_rpt"/>
</dbReference>
<keyword evidence="2" id="KW-0812">Transmembrane</keyword>
<dbReference type="Proteomes" id="UP000219565">
    <property type="component" value="Unassembled WGS sequence"/>
</dbReference>
<reference evidence="4" key="1">
    <citation type="submission" date="2017-09" db="EMBL/GenBank/DDBJ databases">
        <authorList>
            <person name="Varghese N."/>
            <person name="Submissions S."/>
        </authorList>
    </citation>
    <scope>NUCLEOTIDE SEQUENCE [LARGE SCALE GENOMIC DNA]</scope>
    <source>
        <strain evidence="4">DSM 45537</strain>
    </source>
</reference>